<dbReference type="Proteomes" id="UP001431572">
    <property type="component" value="Chromosome 2"/>
</dbReference>
<protein>
    <submittedName>
        <fullName evidence="2">Uncharacterized protein</fullName>
    </submittedName>
</protein>
<reference evidence="2 4" key="1">
    <citation type="submission" date="2020-06" db="EMBL/GenBank/DDBJ databases">
        <title>Anoxygenic phototrophic Chloroflexota member uses a Type I reaction center.</title>
        <authorList>
            <person name="Tsuji J.M."/>
            <person name="Shaw N.A."/>
            <person name="Nagashima S."/>
            <person name="Venkiteswaran J."/>
            <person name="Schiff S.L."/>
            <person name="Hanada S."/>
            <person name="Tank M."/>
            <person name="Neufeld J.D."/>
        </authorList>
    </citation>
    <scope>NUCLEOTIDE SEQUENCE [LARGE SCALE GENOMIC DNA]</scope>
    <source>
        <strain evidence="2">L227-S17</strain>
    </source>
</reference>
<dbReference type="EMBL" id="JACATZ010000003">
    <property type="protein sequence ID" value="NWJ47203.1"/>
    <property type="molecule type" value="Genomic_DNA"/>
</dbReference>
<sequence length="99" mass="11560">MLEEIDPTKIKDKETRQVVIKVLNLLENAFEQIDKLRAENQQLQDENNRLKGEQGKPNVRANKNTHFSSETERKSAKTAKRENTLSTIIWKFIKSSYSK</sequence>
<reference evidence="3" key="2">
    <citation type="journal article" date="2024" name="Nature">
        <title>Anoxygenic phototroph of the Chloroflexota uses a type I reaction centre.</title>
        <authorList>
            <person name="Tsuji J.M."/>
            <person name="Shaw N.A."/>
            <person name="Nagashima S."/>
            <person name="Venkiteswaran J.J."/>
            <person name="Schiff S.L."/>
            <person name="Watanabe T."/>
            <person name="Fukui M."/>
            <person name="Hanada S."/>
            <person name="Tank M."/>
            <person name="Neufeld J.D."/>
        </authorList>
    </citation>
    <scope>NUCLEOTIDE SEQUENCE</scope>
    <source>
        <strain evidence="3">L227-S17</strain>
    </source>
</reference>
<keyword evidence="5" id="KW-1185">Reference proteome</keyword>
<organism evidence="2 4">
    <name type="scientific">Candidatus Chlorohelix allophototropha</name>
    <dbReference type="NCBI Taxonomy" id="3003348"/>
    <lineage>
        <taxon>Bacteria</taxon>
        <taxon>Bacillati</taxon>
        <taxon>Chloroflexota</taxon>
        <taxon>Chloroflexia</taxon>
        <taxon>Candidatus Chloroheliales</taxon>
        <taxon>Candidatus Chloroheliaceae</taxon>
        <taxon>Candidatus Chlorohelix</taxon>
    </lineage>
</organism>
<evidence type="ECO:0000256" key="1">
    <source>
        <dbReference type="SAM" id="MobiDB-lite"/>
    </source>
</evidence>
<feature type="region of interest" description="Disordered" evidence="1">
    <location>
        <begin position="44"/>
        <end position="82"/>
    </location>
</feature>
<evidence type="ECO:0000313" key="3">
    <source>
        <dbReference type="EMBL" id="WJW69114.1"/>
    </source>
</evidence>
<name>A0A8T7M560_9CHLR</name>
<evidence type="ECO:0000313" key="2">
    <source>
        <dbReference type="EMBL" id="NWJ47203.1"/>
    </source>
</evidence>
<accession>A0A8T7M560</accession>
<proteinExistence type="predicted"/>
<evidence type="ECO:0000313" key="4">
    <source>
        <dbReference type="Proteomes" id="UP000521676"/>
    </source>
</evidence>
<dbReference type="Proteomes" id="UP000521676">
    <property type="component" value="Unassembled WGS sequence"/>
</dbReference>
<gene>
    <name evidence="2" type="ORF">HXX08_15180</name>
    <name evidence="3" type="ORF">OZ401_002707</name>
</gene>
<dbReference type="RefSeq" id="WP_341471005.1">
    <property type="nucleotide sequence ID" value="NZ_CP128400.1"/>
</dbReference>
<feature type="compositionally biased region" description="Basic and acidic residues" evidence="1">
    <location>
        <begin position="69"/>
        <end position="82"/>
    </location>
</feature>
<evidence type="ECO:0000313" key="5">
    <source>
        <dbReference type="Proteomes" id="UP001431572"/>
    </source>
</evidence>
<dbReference type="EMBL" id="CP128400">
    <property type="protein sequence ID" value="WJW69114.1"/>
    <property type="molecule type" value="Genomic_DNA"/>
</dbReference>
<dbReference type="AlphaFoldDB" id="A0A8T7M560"/>